<sequence>MEPGRLYDIIDMLRRVVPPTGPPMRSKDSCRSTVNILKKTNRPEAEKAFQKVRKHAKLDKVVYFPDMVGQLLDGEAFDYLRRDWGDGLVANAGEEEGWSFITKTHPKWTSSDLPPIANSEKDTENWVFSVIIQPVVRCLRAIKQKTVRAIYDPHTNEWFSVSSHSDNAMFPIPDGLVVTSRPGKPLKEQNIVATVEVKTPNAMKPQRRGDVGAFEGMVQGHTSQVPAGTAMKFWYAENREFPQSTNTETRILLQVWYQMQAARTQFAILSNYVEVIFFYRVGDTLYMSRRCTSFGSPLLQTLAFLYVAQLPPERRKEVFKVPAPLTDWFSDEVKRNTNRVVGIHPGSFMKEYVNTKIKGLPTRYTVLEVVGSDEDEEEIPLEEDEEEELSEVMRKIRAVNLATNAERSISARERGRKRSYGVRKSPRLAAARAKTAARQ</sequence>
<dbReference type="RefSeq" id="XP_007397747.1">
    <property type="nucleotide sequence ID" value="XM_007397685.1"/>
</dbReference>
<reference evidence="2 3" key="1">
    <citation type="journal article" date="2012" name="BMC Genomics">
        <title>Comparative genomics of the white-rot fungi, Phanerochaete carnosa and P. chrysosporium, to elucidate the genetic basis of the distinct wood types they colonize.</title>
        <authorList>
            <person name="Suzuki H."/>
            <person name="MacDonald J."/>
            <person name="Syed K."/>
            <person name="Salamov A."/>
            <person name="Hori C."/>
            <person name="Aerts A."/>
            <person name="Henrissat B."/>
            <person name="Wiebenga A."/>
            <person name="vanKuyk P.A."/>
            <person name="Barry K."/>
            <person name="Lindquist E."/>
            <person name="LaButti K."/>
            <person name="Lapidus A."/>
            <person name="Lucas S."/>
            <person name="Coutinho P."/>
            <person name="Gong Y."/>
            <person name="Samejima M."/>
            <person name="Mahadevan R."/>
            <person name="Abou-Zaid M."/>
            <person name="de Vries R.P."/>
            <person name="Igarashi K."/>
            <person name="Yadav J.S."/>
            <person name="Grigoriev I.V."/>
            <person name="Master E.R."/>
        </authorList>
    </citation>
    <scope>NUCLEOTIDE SEQUENCE [LARGE SCALE GENOMIC DNA]</scope>
    <source>
        <strain evidence="2 3">HHB-10118-sp</strain>
    </source>
</reference>
<protein>
    <submittedName>
        <fullName evidence="2">Uncharacterized protein</fullName>
    </submittedName>
</protein>
<gene>
    <name evidence="2" type="ORF">PHACADRAFT_197470</name>
</gene>
<evidence type="ECO:0000313" key="3">
    <source>
        <dbReference type="Proteomes" id="UP000008370"/>
    </source>
</evidence>
<feature type="compositionally biased region" description="Low complexity" evidence="1">
    <location>
        <begin position="427"/>
        <end position="439"/>
    </location>
</feature>
<dbReference type="Proteomes" id="UP000008370">
    <property type="component" value="Unassembled WGS sequence"/>
</dbReference>
<evidence type="ECO:0000256" key="1">
    <source>
        <dbReference type="SAM" id="MobiDB-lite"/>
    </source>
</evidence>
<evidence type="ECO:0000313" key="2">
    <source>
        <dbReference type="EMBL" id="EKM53040.1"/>
    </source>
</evidence>
<keyword evidence="3" id="KW-1185">Reference proteome</keyword>
<dbReference type="GeneID" id="18911237"/>
<organism evidence="2 3">
    <name type="scientific">Phanerochaete carnosa (strain HHB-10118-sp)</name>
    <name type="common">White-rot fungus</name>
    <name type="synonym">Peniophora carnosa</name>
    <dbReference type="NCBI Taxonomy" id="650164"/>
    <lineage>
        <taxon>Eukaryota</taxon>
        <taxon>Fungi</taxon>
        <taxon>Dikarya</taxon>
        <taxon>Basidiomycota</taxon>
        <taxon>Agaricomycotina</taxon>
        <taxon>Agaricomycetes</taxon>
        <taxon>Polyporales</taxon>
        <taxon>Phanerochaetaceae</taxon>
        <taxon>Phanerochaete</taxon>
    </lineage>
</organism>
<name>K5W1P3_PHACS</name>
<dbReference type="InParanoid" id="K5W1P3"/>
<dbReference type="EMBL" id="JH930474">
    <property type="protein sequence ID" value="EKM53040.1"/>
    <property type="molecule type" value="Genomic_DNA"/>
</dbReference>
<dbReference type="KEGG" id="pco:PHACADRAFT_197470"/>
<proteinExistence type="predicted"/>
<accession>K5W1P3</accession>
<dbReference type="OrthoDB" id="2803094at2759"/>
<dbReference type="STRING" id="650164.K5W1P3"/>
<dbReference type="AlphaFoldDB" id="K5W1P3"/>
<dbReference type="HOGENOM" id="CLU_624217_0_0_1"/>
<feature type="region of interest" description="Disordered" evidence="1">
    <location>
        <begin position="407"/>
        <end position="439"/>
    </location>
</feature>
<feature type="compositionally biased region" description="Basic residues" evidence="1">
    <location>
        <begin position="414"/>
        <end position="426"/>
    </location>
</feature>